<evidence type="ECO:0000313" key="4">
    <source>
        <dbReference type="Proteomes" id="UP000054485"/>
    </source>
</evidence>
<feature type="domain" description="Nephrocystin 3-like N-terminal" evidence="2">
    <location>
        <begin position="7"/>
        <end position="134"/>
    </location>
</feature>
<dbReference type="AlphaFoldDB" id="A0A0D0AH56"/>
<reference evidence="4" key="2">
    <citation type="submission" date="2015-01" db="EMBL/GenBank/DDBJ databases">
        <title>Evolutionary Origins and Diversification of the Mycorrhizal Mutualists.</title>
        <authorList>
            <consortium name="DOE Joint Genome Institute"/>
            <consortium name="Mycorrhizal Genomics Consortium"/>
            <person name="Kohler A."/>
            <person name="Kuo A."/>
            <person name="Nagy L.G."/>
            <person name="Floudas D."/>
            <person name="Copeland A."/>
            <person name="Barry K.W."/>
            <person name="Cichocki N."/>
            <person name="Veneault-Fourrey C."/>
            <person name="LaButti K."/>
            <person name="Lindquist E.A."/>
            <person name="Lipzen A."/>
            <person name="Lundell T."/>
            <person name="Morin E."/>
            <person name="Murat C."/>
            <person name="Riley R."/>
            <person name="Ohm R."/>
            <person name="Sun H."/>
            <person name="Tunlid A."/>
            <person name="Henrissat B."/>
            <person name="Grigoriev I.V."/>
            <person name="Hibbett D.S."/>
            <person name="Martin F."/>
        </authorList>
    </citation>
    <scope>NUCLEOTIDE SEQUENCE [LARGE SCALE GENOMIC DNA]</scope>
    <source>
        <strain evidence="4">UH-Slu-Lm8-n1</strain>
    </source>
</reference>
<dbReference type="InParanoid" id="A0A0D0AH56"/>
<dbReference type="Pfam" id="PF24883">
    <property type="entry name" value="NPHP3_N"/>
    <property type="match status" value="1"/>
</dbReference>
<feature type="non-terminal residue" evidence="3">
    <location>
        <position position="1"/>
    </location>
</feature>
<dbReference type="InterPro" id="IPR056884">
    <property type="entry name" value="NPHP3-like_N"/>
</dbReference>
<evidence type="ECO:0000259" key="2">
    <source>
        <dbReference type="Pfam" id="PF24883"/>
    </source>
</evidence>
<dbReference type="HOGENOM" id="CLU_000288_6_8_1"/>
<dbReference type="InterPro" id="IPR027417">
    <property type="entry name" value="P-loop_NTPase"/>
</dbReference>
<evidence type="ECO:0000313" key="3">
    <source>
        <dbReference type="EMBL" id="KIK33577.1"/>
    </source>
</evidence>
<dbReference type="Proteomes" id="UP000054485">
    <property type="component" value="Unassembled WGS sequence"/>
</dbReference>
<evidence type="ECO:0000256" key="1">
    <source>
        <dbReference type="ARBA" id="ARBA00022737"/>
    </source>
</evidence>
<dbReference type="Gene3D" id="3.40.50.300">
    <property type="entry name" value="P-loop containing nucleotide triphosphate hydrolases"/>
    <property type="match status" value="1"/>
</dbReference>
<dbReference type="PANTHER" id="PTHR10039">
    <property type="entry name" value="AMELOGENIN"/>
    <property type="match status" value="1"/>
</dbReference>
<feature type="non-terminal residue" evidence="3">
    <location>
        <position position="139"/>
    </location>
</feature>
<reference evidence="3 4" key="1">
    <citation type="submission" date="2014-04" db="EMBL/GenBank/DDBJ databases">
        <authorList>
            <consortium name="DOE Joint Genome Institute"/>
            <person name="Kuo A."/>
            <person name="Ruytinx J."/>
            <person name="Rineau F."/>
            <person name="Colpaert J."/>
            <person name="Kohler A."/>
            <person name="Nagy L.G."/>
            <person name="Floudas D."/>
            <person name="Copeland A."/>
            <person name="Barry K.W."/>
            <person name="Cichocki N."/>
            <person name="Veneault-Fourrey C."/>
            <person name="LaButti K."/>
            <person name="Lindquist E.A."/>
            <person name="Lipzen A."/>
            <person name="Lundell T."/>
            <person name="Morin E."/>
            <person name="Murat C."/>
            <person name="Sun H."/>
            <person name="Tunlid A."/>
            <person name="Henrissat B."/>
            <person name="Grigoriev I.V."/>
            <person name="Hibbett D.S."/>
            <person name="Martin F."/>
            <person name="Nordberg H.P."/>
            <person name="Cantor M.N."/>
            <person name="Hua S.X."/>
        </authorList>
    </citation>
    <scope>NUCLEOTIDE SEQUENCE [LARGE SCALE GENOMIC DNA]</scope>
    <source>
        <strain evidence="3 4">UH-Slu-Lm8-n1</strain>
    </source>
</reference>
<accession>A0A0D0AH56</accession>
<dbReference type="SUPFAM" id="SSF52540">
    <property type="entry name" value="P-loop containing nucleoside triphosphate hydrolases"/>
    <property type="match status" value="1"/>
</dbReference>
<organism evidence="3 4">
    <name type="scientific">Suillus luteus UH-Slu-Lm8-n1</name>
    <dbReference type="NCBI Taxonomy" id="930992"/>
    <lineage>
        <taxon>Eukaryota</taxon>
        <taxon>Fungi</taxon>
        <taxon>Dikarya</taxon>
        <taxon>Basidiomycota</taxon>
        <taxon>Agaricomycotina</taxon>
        <taxon>Agaricomycetes</taxon>
        <taxon>Agaricomycetidae</taxon>
        <taxon>Boletales</taxon>
        <taxon>Suillineae</taxon>
        <taxon>Suillaceae</taxon>
        <taxon>Suillus</taxon>
    </lineage>
</organism>
<keyword evidence="4" id="KW-1185">Reference proteome</keyword>
<gene>
    <name evidence="3" type="ORF">CY34DRAFT_47497</name>
</gene>
<name>A0A0D0AH56_9AGAM</name>
<keyword evidence="1" id="KW-0677">Repeat</keyword>
<proteinExistence type="predicted"/>
<dbReference type="STRING" id="930992.A0A0D0AH56"/>
<protein>
    <recommendedName>
        <fullName evidence="2">Nephrocystin 3-like N-terminal domain-containing protein</fullName>
    </recommendedName>
</protein>
<dbReference type="EMBL" id="KN835915">
    <property type="protein sequence ID" value="KIK33577.1"/>
    <property type="molecule type" value="Genomic_DNA"/>
</dbReference>
<dbReference type="OrthoDB" id="3027122at2759"/>
<sequence>LRKSVMQVLNQRDRTNVWINGLAGVGKTSIAFTIAEELKTAKRLAATFFFSHKHVQKTGYIIPTIAYQLAIAFPRIRQDIVAAIENDVSLLSPGKSHADQMQELVIKPLQTLRFREEPYIIIIDALDECLSSEEAERLV</sequence>